<comment type="caution">
    <text evidence="1">The sequence shown here is derived from an EMBL/GenBank/DDBJ whole genome shotgun (WGS) entry which is preliminary data.</text>
</comment>
<name>A0A9E5DKK2_9EURY</name>
<dbReference type="Proteomes" id="UP001074446">
    <property type="component" value="Unassembled WGS sequence"/>
</dbReference>
<keyword evidence="3" id="KW-1185">Reference proteome</keyword>
<organism evidence="1 3">
    <name type="scientific">Methanobacterium veterum</name>
    <dbReference type="NCBI Taxonomy" id="408577"/>
    <lineage>
        <taxon>Archaea</taxon>
        <taxon>Methanobacteriati</taxon>
        <taxon>Methanobacteriota</taxon>
        <taxon>Methanomada group</taxon>
        <taxon>Methanobacteria</taxon>
        <taxon>Methanobacteriales</taxon>
        <taxon>Methanobacteriaceae</taxon>
        <taxon>Methanobacterium</taxon>
    </lineage>
</organism>
<sequence>MKTKIGAILLIILATLGFSETIAAQHVAEEEHSRRKTHGPAGNNAVINHLKIHSKSIKHHYNYFQKLMAKDHK</sequence>
<protein>
    <submittedName>
        <fullName evidence="1">Uncharacterized protein</fullName>
    </submittedName>
</protein>
<dbReference type="AlphaFoldDB" id="A0A9E5DKK2"/>
<accession>A0A9E5DKK2</accession>
<proteinExistence type="predicted"/>
<evidence type="ECO:0000313" key="1">
    <source>
        <dbReference type="EMBL" id="MCZ3367422.1"/>
    </source>
</evidence>
<reference evidence="1" key="1">
    <citation type="submission" date="2022-12" db="EMBL/GenBank/DDBJ databases">
        <title>Reclassification of two methanogenic archaea species isolated from the Kolyma lowland permafrost.</title>
        <authorList>
            <person name="Trubitsyn V.E."/>
            <person name="Rivkina E.M."/>
            <person name="Shcherbakova V.A."/>
        </authorList>
    </citation>
    <scope>NUCLEOTIDE SEQUENCE</scope>
    <source>
        <strain evidence="1">M2</strain>
        <strain evidence="2">MK4</strain>
    </source>
</reference>
<dbReference type="RefSeq" id="WP_048082648.1">
    <property type="nucleotide sequence ID" value="NZ_JAPVER010000020.1"/>
</dbReference>
<dbReference type="Proteomes" id="UP001068021">
    <property type="component" value="Unassembled WGS sequence"/>
</dbReference>
<dbReference type="EMBL" id="JAPVES010000030">
    <property type="protein sequence ID" value="MCZ3373430.1"/>
    <property type="molecule type" value="Genomic_DNA"/>
</dbReference>
<gene>
    <name evidence="2" type="ORF">O3H35_12355</name>
    <name evidence="1" type="ORF">O3H54_16135</name>
</gene>
<evidence type="ECO:0000313" key="3">
    <source>
        <dbReference type="Proteomes" id="UP001068021"/>
    </source>
</evidence>
<dbReference type="EMBL" id="JAPVER010000020">
    <property type="protein sequence ID" value="MCZ3367422.1"/>
    <property type="molecule type" value="Genomic_DNA"/>
</dbReference>
<evidence type="ECO:0000313" key="2">
    <source>
        <dbReference type="EMBL" id="MCZ3373430.1"/>
    </source>
</evidence>